<dbReference type="PROSITE" id="PS51006">
    <property type="entry name" value="PABS_2"/>
    <property type="match status" value="1"/>
</dbReference>
<keyword evidence="4" id="KW-0017">Alkaloid metabolism</keyword>
<dbReference type="AlphaFoldDB" id="A0AAV1II10"/>
<dbReference type="Proteomes" id="UP001314263">
    <property type="component" value="Unassembled WGS sequence"/>
</dbReference>
<evidence type="ECO:0000313" key="12">
    <source>
        <dbReference type="Proteomes" id="UP001314263"/>
    </source>
</evidence>
<evidence type="ECO:0000256" key="4">
    <source>
        <dbReference type="ARBA" id="ARBA00022589"/>
    </source>
</evidence>
<dbReference type="EC" id="2.5.1.16" evidence="3"/>
<evidence type="ECO:0000256" key="6">
    <source>
        <dbReference type="ARBA" id="ARBA00034114"/>
    </source>
</evidence>
<evidence type="ECO:0000256" key="9">
    <source>
        <dbReference type="RuleBase" id="RU003836"/>
    </source>
</evidence>
<dbReference type="CDD" id="cd02440">
    <property type="entry name" value="AdoMet_MTases"/>
    <property type="match status" value="1"/>
</dbReference>
<dbReference type="Gene3D" id="2.30.140.10">
    <property type="entry name" value="Spermidine synthase, tetramerisation domain"/>
    <property type="match status" value="1"/>
</dbReference>
<keyword evidence="8" id="KW-0620">Polyamine biosynthesis</keyword>
<feature type="domain" description="PABS" evidence="10">
    <location>
        <begin position="21"/>
        <end position="260"/>
    </location>
</feature>
<evidence type="ECO:0000256" key="5">
    <source>
        <dbReference type="ARBA" id="ARBA00022679"/>
    </source>
</evidence>
<comment type="pathway">
    <text evidence="1">Amine and polyamine biosynthesis; spermidine biosynthesis; spermidine from putrescine: step 1/1.</text>
</comment>
<evidence type="ECO:0000259" key="10">
    <source>
        <dbReference type="PROSITE" id="PS51006"/>
    </source>
</evidence>
<keyword evidence="5 8" id="KW-0808">Transferase</keyword>
<dbReference type="InterPro" id="IPR001045">
    <property type="entry name" value="Spermi_synthase"/>
</dbReference>
<accession>A0AAV1II10</accession>
<dbReference type="PANTHER" id="PTHR11558:SF11">
    <property type="entry name" value="SPERMIDINE SYNTHASE"/>
    <property type="match status" value="1"/>
</dbReference>
<evidence type="ECO:0000256" key="7">
    <source>
        <dbReference type="ARBA" id="ARBA00049307"/>
    </source>
</evidence>
<comment type="similarity">
    <text evidence="2 9">Belongs to the spermidine/spermine synthase family.</text>
</comment>
<feature type="active site" description="Proton acceptor" evidence="8">
    <location>
        <position position="178"/>
    </location>
</feature>
<dbReference type="GO" id="GO:0009820">
    <property type="term" value="P:alkaloid metabolic process"/>
    <property type="evidence" value="ECO:0007669"/>
    <property type="project" value="UniProtKB-KW"/>
</dbReference>
<comment type="pathway">
    <text evidence="6">Alkaloid biosynthesis; nicotine biosynthesis.</text>
</comment>
<dbReference type="GO" id="GO:0004766">
    <property type="term" value="F:spermidine synthase activity"/>
    <property type="evidence" value="ECO:0007669"/>
    <property type="project" value="UniProtKB-EC"/>
</dbReference>
<dbReference type="GO" id="GO:0005829">
    <property type="term" value="C:cytosol"/>
    <property type="evidence" value="ECO:0007669"/>
    <property type="project" value="TreeGrafter"/>
</dbReference>
<comment type="caution">
    <text evidence="11">The sequence shown here is derived from an EMBL/GenBank/DDBJ whole genome shotgun (WGS) entry which is preliminary data.</text>
</comment>
<keyword evidence="12" id="KW-1185">Reference proteome</keyword>
<protein>
    <recommendedName>
        <fullName evidence="3">spermidine synthase</fullName>
        <ecNumber evidence="3">2.5.1.16</ecNumber>
    </recommendedName>
</protein>
<reference evidence="11 12" key="1">
    <citation type="submission" date="2023-10" db="EMBL/GenBank/DDBJ databases">
        <authorList>
            <person name="Maclean D."/>
            <person name="Macfadyen A."/>
        </authorList>
    </citation>
    <scope>NUCLEOTIDE SEQUENCE [LARGE SCALE GENOMIC DNA]</scope>
</reference>
<evidence type="ECO:0000313" key="11">
    <source>
        <dbReference type="EMBL" id="CAK0786923.1"/>
    </source>
</evidence>
<dbReference type="NCBIfam" id="NF002010">
    <property type="entry name" value="PRK00811.1"/>
    <property type="match status" value="1"/>
</dbReference>
<dbReference type="InterPro" id="IPR030374">
    <property type="entry name" value="PABS"/>
</dbReference>
<evidence type="ECO:0000256" key="3">
    <source>
        <dbReference type="ARBA" id="ARBA00012455"/>
    </source>
</evidence>
<dbReference type="InterPro" id="IPR029063">
    <property type="entry name" value="SAM-dependent_MTases_sf"/>
</dbReference>
<dbReference type="PROSITE" id="PS01330">
    <property type="entry name" value="PABS_1"/>
    <property type="match status" value="1"/>
</dbReference>
<evidence type="ECO:0000256" key="2">
    <source>
        <dbReference type="ARBA" id="ARBA00007867"/>
    </source>
</evidence>
<dbReference type="FunFam" id="2.30.140.10:FF:000001">
    <property type="entry name" value="SPE3p Spermidine synthase"/>
    <property type="match status" value="1"/>
</dbReference>
<dbReference type="EMBL" id="CAUYUE010000016">
    <property type="protein sequence ID" value="CAK0786923.1"/>
    <property type="molecule type" value="Genomic_DNA"/>
</dbReference>
<organism evidence="11 12">
    <name type="scientific">Coccomyxa viridis</name>
    <dbReference type="NCBI Taxonomy" id="1274662"/>
    <lineage>
        <taxon>Eukaryota</taxon>
        <taxon>Viridiplantae</taxon>
        <taxon>Chlorophyta</taxon>
        <taxon>core chlorophytes</taxon>
        <taxon>Trebouxiophyceae</taxon>
        <taxon>Trebouxiophyceae incertae sedis</taxon>
        <taxon>Coccomyxaceae</taxon>
        <taxon>Coccomyxa</taxon>
    </lineage>
</organism>
<dbReference type="GO" id="GO:0008295">
    <property type="term" value="P:spermidine biosynthetic process"/>
    <property type="evidence" value="ECO:0007669"/>
    <property type="project" value="TreeGrafter"/>
</dbReference>
<sequence>MAANEKAQPGTAAEGMGVAKEGWFTELSTMWPGQGLSLKVEEILFQGRSKFQDVCVFLSPSFGKVLLLDGVIQCTERDEFSYQEMIAHIPLCALESEPKKVLVVGGGDGGVLREVARHLSIEEIHLAEIDEMVPETSKKFFPEMALGFSDPRVKVHITDGIKFVQEAPEGTYDAIIVDSSDPVGPAEVLFQKPFFEAMHRALKPGGMVCTQGESLWLHLDIIKSLAAMCHEVFVGGTVQYAYTTIPTYPSGQIGFMVCAKQTGKGFQMSSPRRTPPAEGPAGFPPLRYYTEQIHQAAFTLPRFAHEGLKDSLSSTL</sequence>
<dbReference type="InterPro" id="IPR037163">
    <property type="entry name" value="Spermidine_synt_N_sf"/>
</dbReference>
<dbReference type="Gene3D" id="3.40.50.150">
    <property type="entry name" value="Vaccinia Virus protein VP39"/>
    <property type="match status" value="1"/>
</dbReference>
<dbReference type="Pfam" id="PF01564">
    <property type="entry name" value="Spermine_synth"/>
    <property type="match status" value="1"/>
</dbReference>
<comment type="catalytic activity">
    <reaction evidence="7">
        <text>S-adenosyl 3-(methylsulfanyl)propylamine + putrescine = S-methyl-5'-thioadenosine + spermidine + H(+)</text>
        <dbReference type="Rhea" id="RHEA:12721"/>
        <dbReference type="ChEBI" id="CHEBI:15378"/>
        <dbReference type="ChEBI" id="CHEBI:17509"/>
        <dbReference type="ChEBI" id="CHEBI:57443"/>
        <dbReference type="ChEBI" id="CHEBI:57834"/>
        <dbReference type="ChEBI" id="CHEBI:326268"/>
        <dbReference type="EC" id="2.5.1.16"/>
    </reaction>
</comment>
<name>A0AAV1II10_9CHLO</name>
<gene>
    <name evidence="11" type="ORF">CVIRNUC_010137</name>
</gene>
<dbReference type="HAMAP" id="MF_00198">
    <property type="entry name" value="Spermidine_synth"/>
    <property type="match status" value="1"/>
</dbReference>
<dbReference type="InterPro" id="IPR035246">
    <property type="entry name" value="Spermidine_synt_N"/>
</dbReference>
<dbReference type="GO" id="GO:0009753">
    <property type="term" value="P:response to jasmonic acid"/>
    <property type="evidence" value="ECO:0007669"/>
    <property type="project" value="UniProtKB-ARBA"/>
</dbReference>
<dbReference type="SUPFAM" id="SSF53335">
    <property type="entry name" value="S-adenosyl-L-methionine-dependent methyltransferases"/>
    <property type="match status" value="1"/>
</dbReference>
<dbReference type="NCBIfam" id="TIGR00417">
    <property type="entry name" value="speE"/>
    <property type="match status" value="1"/>
</dbReference>
<dbReference type="InterPro" id="IPR030373">
    <property type="entry name" value="PABS_CS"/>
</dbReference>
<dbReference type="Pfam" id="PF17284">
    <property type="entry name" value="Spermine_synt_N"/>
    <property type="match status" value="1"/>
</dbReference>
<proteinExistence type="inferred from homology"/>
<dbReference type="FunFam" id="3.40.50.150:FF:000013">
    <property type="entry name" value="Spermidine synthase"/>
    <property type="match status" value="1"/>
</dbReference>
<evidence type="ECO:0000256" key="1">
    <source>
        <dbReference type="ARBA" id="ARBA00005123"/>
    </source>
</evidence>
<dbReference type="PANTHER" id="PTHR11558">
    <property type="entry name" value="SPERMIDINE/SPERMINE SYNTHASE"/>
    <property type="match status" value="1"/>
</dbReference>
<evidence type="ECO:0000256" key="8">
    <source>
        <dbReference type="PROSITE-ProRule" id="PRU00354"/>
    </source>
</evidence>